<name>A0ABT7AEX1_9HYPH</name>
<dbReference type="SUPFAM" id="SSF100950">
    <property type="entry name" value="NagB/RpiA/CoA transferase-like"/>
    <property type="match status" value="1"/>
</dbReference>
<dbReference type="Pfam" id="PF02589">
    <property type="entry name" value="LUD_dom"/>
    <property type="match status" value="1"/>
</dbReference>
<dbReference type="InterPro" id="IPR024185">
    <property type="entry name" value="FTHF_cligase-like_sf"/>
</dbReference>
<dbReference type="InterPro" id="IPR037171">
    <property type="entry name" value="NagB/RpiA_transferase-like"/>
</dbReference>
<dbReference type="InterPro" id="IPR003741">
    <property type="entry name" value="LUD_dom"/>
</dbReference>
<organism evidence="2 3">
    <name type="scientific">Chelatococcus albus</name>
    <dbReference type="NCBI Taxonomy" id="3047466"/>
    <lineage>
        <taxon>Bacteria</taxon>
        <taxon>Pseudomonadati</taxon>
        <taxon>Pseudomonadota</taxon>
        <taxon>Alphaproteobacteria</taxon>
        <taxon>Hyphomicrobiales</taxon>
        <taxon>Chelatococcaceae</taxon>
        <taxon>Chelatococcus</taxon>
    </lineage>
</organism>
<dbReference type="RefSeq" id="WP_283739913.1">
    <property type="nucleotide sequence ID" value="NZ_JASJEV010000003.1"/>
</dbReference>
<protein>
    <submittedName>
        <fullName evidence="2">Lactate utilization protein</fullName>
    </submittedName>
</protein>
<comment type="caution">
    <text evidence="2">The sequence shown here is derived from an EMBL/GenBank/DDBJ whole genome shotgun (WGS) entry which is preliminary data.</text>
</comment>
<dbReference type="Proteomes" id="UP001321492">
    <property type="component" value="Unassembled WGS sequence"/>
</dbReference>
<dbReference type="Gene3D" id="3.40.50.10420">
    <property type="entry name" value="NagB/RpiA/CoA transferase-like"/>
    <property type="match status" value="1"/>
</dbReference>
<feature type="domain" description="LUD" evidence="1">
    <location>
        <begin position="125"/>
        <end position="222"/>
    </location>
</feature>
<dbReference type="PANTHER" id="PTHR43682:SF1">
    <property type="entry name" value="LACTATE UTILIZATION PROTEIN C"/>
    <property type="match status" value="1"/>
</dbReference>
<reference evidence="2 3" key="1">
    <citation type="submission" date="2023-05" db="EMBL/GenBank/DDBJ databases">
        <title>Chelatococcus sp. nov., a moderately thermophilic bacterium isolated from hot spring microbial mat.</title>
        <authorList>
            <person name="Hu C.-J."/>
            <person name="Li W.-J."/>
        </authorList>
    </citation>
    <scope>NUCLEOTIDE SEQUENCE [LARGE SCALE GENOMIC DNA]</scope>
    <source>
        <strain evidence="2 3">SYSU G07232</strain>
    </source>
</reference>
<proteinExistence type="predicted"/>
<keyword evidence="3" id="KW-1185">Reference proteome</keyword>
<accession>A0ABT7AEX1</accession>
<gene>
    <name evidence="2" type="ORF">QNA08_06705</name>
</gene>
<evidence type="ECO:0000313" key="2">
    <source>
        <dbReference type="EMBL" id="MDJ1157922.1"/>
    </source>
</evidence>
<dbReference type="PANTHER" id="PTHR43682">
    <property type="entry name" value="LACTATE UTILIZATION PROTEIN C"/>
    <property type="match status" value="1"/>
</dbReference>
<dbReference type="EMBL" id="JASJEV010000003">
    <property type="protein sequence ID" value="MDJ1157922.1"/>
    <property type="molecule type" value="Genomic_DNA"/>
</dbReference>
<evidence type="ECO:0000259" key="1">
    <source>
        <dbReference type="Pfam" id="PF02589"/>
    </source>
</evidence>
<sequence>MTSARDEILANIRRSLGVTGREAPRIAAVDERIERAPRGVVPKRGQLPPEERVTLFKAMAEAAQATVEAVPSAADVPAAVAAYLRRHNLPATLRRGADARLAAMPWGETALEISVGPSDGHDLNGVSHAFAGVAESGTLVLVSCEDNPTTLNFLPDNHIVVVSAKDVIGDYEEVWSRVRFKEGKGLMPRTVNMITGPSRSGDIEQVLLLGAHGPRRLHIVVVDE</sequence>
<evidence type="ECO:0000313" key="3">
    <source>
        <dbReference type="Proteomes" id="UP001321492"/>
    </source>
</evidence>